<evidence type="ECO:0000313" key="2">
    <source>
        <dbReference type="EMBL" id="EMD97719.1"/>
    </source>
</evidence>
<evidence type="ECO:0000256" key="1">
    <source>
        <dbReference type="SAM" id="MobiDB-lite"/>
    </source>
</evidence>
<gene>
    <name evidence="2" type="ORF">COCHEDRAFT_1085725</name>
</gene>
<evidence type="ECO:0000313" key="3">
    <source>
        <dbReference type="Proteomes" id="UP000016936"/>
    </source>
</evidence>
<dbReference type="OrthoDB" id="3678872at2759"/>
<reference evidence="2 3" key="1">
    <citation type="journal article" date="2012" name="PLoS Pathog.">
        <title>Diverse lifestyles and strategies of plant pathogenesis encoded in the genomes of eighteen Dothideomycetes fungi.</title>
        <authorList>
            <person name="Ohm R.A."/>
            <person name="Feau N."/>
            <person name="Henrissat B."/>
            <person name="Schoch C.L."/>
            <person name="Horwitz B.A."/>
            <person name="Barry K.W."/>
            <person name="Condon B.J."/>
            <person name="Copeland A.C."/>
            <person name="Dhillon B."/>
            <person name="Glaser F."/>
            <person name="Hesse C.N."/>
            <person name="Kosti I."/>
            <person name="LaButti K."/>
            <person name="Lindquist E.A."/>
            <person name="Lucas S."/>
            <person name="Salamov A.A."/>
            <person name="Bradshaw R.E."/>
            <person name="Ciuffetti L."/>
            <person name="Hamelin R.C."/>
            <person name="Kema G.H.J."/>
            <person name="Lawrence C."/>
            <person name="Scott J.A."/>
            <person name="Spatafora J.W."/>
            <person name="Turgeon B.G."/>
            <person name="de Wit P.J.G.M."/>
            <person name="Zhong S."/>
            <person name="Goodwin S.B."/>
            <person name="Grigoriev I.V."/>
        </authorList>
    </citation>
    <scope>NUCLEOTIDE SEQUENCE [LARGE SCALE GENOMIC DNA]</scope>
    <source>
        <strain evidence="3">C5 / ATCC 48332 / race O</strain>
    </source>
</reference>
<dbReference type="Proteomes" id="UP000016936">
    <property type="component" value="Unassembled WGS sequence"/>
</dbReference>
<feature type="region of interest" description="Disordered" evidence="1">
    <location>
        <begin position="44"/>
        <end position="76"/>
    </location>
</feature>
<proteinExistence type="predicted"/>
<dbReference type="OMA" id="CPGIMSS"/>
<accession>M2UGZ1</accession>
<organism evidence="2 3">
    <name type="scientific">Cochliobolus heterostrophus (strain C5 / ATCC 48332 / race O)</name>
    <name type="common">Southern corn leaf blight fungus</name>
    <name type="synonym">Bipolaris maydis</name>
    <dbReference type="NCBI Taxonomy" id="701091"/>
    <lineage>
        <taxon>Eukaryota</taxon>
        <taxon>Fungi</taxon>
        <taxon>Dikarya</taxon>
        <taxon>Ascomycota</taxon>
        <taxon>Pezizomycotina</taxon>
        <taxon>Dothideomycetes</taxon>
        <taxon>Pleosporomycetidae</taxon>
        <taxon>Pleosporales</taxon>
        <taxon>Pleosporineae</taxon>
        <taxon>Pleosporaceae</taxon>
        <taxon>Bipolaris</taxon>
    </lineage>
</organism>
<name>M2UGZ1_COCH5</name>
<reference evidence="3" key="2">
    <citation type="journal article" date="2013" name="PLoS Genet.">
        <title>Comparative genome structure, secondary metabolite, and effector coding capacity across Cochliobolus pathogens.</title>
        <authorList>
            <person name="Condon B.J."/>
            <person name="Leng Y."/>
            <person name="Wu D."/>
            <person name="Bushley K.E."/>
            <person name="Ohm R.A."/>
            <person name="Otillar R."/>
            <person name="Martin J."/>
            <person name="Schackwitz W."/>
            <person name="Grimwood J."/>
            <person name="MohdZainudin N."/>
            <person name="Xue C."/>
            <person name="Wang R."/>
            <person name="Manning V.A."/>
            <person name="Dhillon B."/>
            <person name="Tu Z.J."/>
            <person name="Steffenson B.J."/>
            <person name="Salamov A."/>
            <person name="Sun H."/>
            <person name="Lowry S."/>
            <person name="LaButti K."/>
            <person name="Han J."/>
            <person name="Copeland A."/>
            <person name="Lindquist E."/>
            <person name="Barry K."/>
            <person name="Schmutz J."/>
            <person name="Baker S.E."/>
            <person name="Ciuffetti L.M."/>
            <person name="Grigoriev I.V."/>
            <person name="Zhong S."/>
            <person name="Turgeon B.G."/>
        </authorList>
    </citation>
    <scope>NUCLEOTIDE SEQUENCE [LARGE SCALE GENOMIC DNA]</scope>
    <source>
        <strain evidence="3">C5 / ATCC 48332 / race O</strain>
    </source>
</reference>
<sequence>MRLGLFQPHCPGIMSSCVASAIGLVALRLPKACCAARGETDLRHHRDALQPSSNGSSITPTPHPRATAGGSPKSRHFPTQVSLLVLDCPVQGVGVSPGMRPGHKPFRINNFMRGFKEYTSPGRQLFSLHQDICLIILVLHFLFLFSSSASYCPSRPS</sequence>
<dbReference type="HOGENOM" id="CLU_141730_0_0_1"/>
<keyword evidence="3" id="KW-1185">Reference proteome</keyword>
<dbReference type="PROSITE" id="PS51257">
    <property type="entry name" value="PROKAR_LIPOPROTEIN"/>
    <property type="match status" value="1"/>
</dbReference>
<protein>
    <submittedName>
        <fullName evidence="2">Uncharacterized protein</fullName>
    </submittedName>
</protein>
<dbReference type="EMBL" id="KB445569">
    <property type="protein sequence ID" value="EMD97719.1"/>
    <property type="molecule type" value="Genomic_DNA"/>
</dbReference>
<feature type="compositionally biased region" description="Polar residues" evidence="1">
    <location>
        <begin position="50"/>
        <end position="60"/>
    </location>
</feature>
<dbReference type="AlphaFoldDB" id="M2UGZ1"/>